<dbReference type="EMBL" id="SDMP01000007">
    <property type="protein sequence ID" value="RYR46591.1"/>
    <property type="molecule type" value="Genomic_DNA"/>
</dbReference>
<dbReference type="PANTHER" id="PTHR46033:SF8">
    <property type="entry name" value="PROTEIN MAINTENANCE OF MERISTEMS-LIKE"/>
    <property type="match status" value="1"/>
</dbReference>
<reference evidence="2 3" key="1">
    <citation type="submission" date="2019-01" db="EMBL/GenBank/DDBJ databases">
        <title>Sequencing of cultivated peanut Arachis hypogaea provides insights into genome evolution and oil improvement.</title>
        <authorList>
            <person name="Chen X."/>
        </authorList>
    </citation>
    <scope>NUCLEOTIDE SEQUENCE [LARGE SCALE GENOMIC DNA]</scope>
    <source>
        <strain evidence="3">cv. Fuhuasheng</strain>
        <tissue evidence="2">Leaves</tissue>
    </source>
</reference>
<dbReference type="InterPro" id="IPR044824">
    <property type="entry name" value="MAIN-like"/>
</dbReference>
<evidence type="ECO:0000313" key="3">
    <source>
        <dbReference type="Proteomes" id="UP000289738"/>
    </source>
</evidence>
<accession>A0A445C6V7</accession>
<proteinExistence type="predicted"/>
<organism evidence="2 3">
    <name type="scientific">Arachis hypogaea</name>
    <name type="common">Peanut</name>
    <dbReference type="NCBI Taxonomy" id="3818"/>
    <lineage>
        <taxon>Eukaryota</taxon>
        <taxon>Viridiplantae</taxon>
        <taxon>Streptophyta</taxon>
        <taxon>Embryophyta</taxon>
        <taxon>Tracheophyta</taxon>
        <taxon>Spermatophyta</taxon>
        <taxon>Magnoliopsida</taxon>
        <taxon>eudicotyledons</taxon>
        <taxon>Gunneridae</taxon>
        <taxon>Pentapetalae</taxon>
        <taxon>rosids</taxon>
        <taxon>fabids</taxon>
        <taxon>Fabales</taxon>
        <taxon>Fabaceae</taxon>
        <taxon>Papilionoideae</taxon>
        <taxon>50 kb inversion clade</taxon>
        <taxon>dalbergioids sensu lato</taxon>
        <taxon>Dalbergieae</taxon>
        <taxon>Pterocarpus clade</taxon>
        <taxon>Arachis</taxon>
    </lineage>
</organism>
<evidence type="ECO:0000313" key="2">
    <source>
        <dbReference type="EMBL" id="RYR46591.1"/>
    </source>
</evidence>
<feature type="domain" description="Aminotransferase-like plant mobile" evidence="1">
    <location>
        <begin position="10"/>
        <end position="63"/>
    </location>
</feature>
<evidence type="ECO:0000259" key="1">
    <source>
        <dbReference type="Pfam" id="PF10536"/>
    </source>
</evidence>
<comment type="caution">
    <text evidence="2">The sequence shown here is derived from an EMBL/GenBank/DDBJ whole genome shotgun (WGS) entry which is preliminary data.</text>
</comment>
<keyword evidence="3" id="KW-1185">Reference proteome</keyword>
<name>A0A445C6V7_ARAHY</name>
<dbReference type="Pfam" id="PF10536">
    <property type="entry name" value="PMD"/>
    <property type="match status" value="2"/>
</dbReference>
<dbReference type="InterPro" id="IPR019557">
    <property type="entry name" value="AminoTfrase-like_pln_mobile"/>
</dbReference>
<gene>
    <name evidence="2" type="ORF">Ahy_A07g032335</name>
</gene>
<dbReference type="AlphaFoldDB" id="A0A445C6V7"/>
<dbReference type="Proteomes" id="UP000289738">
    <property type="component" value="Chromosome A07"/>
</dbReference>
<protein>
    <recommendedName>
        <fullName evidence="1">Aminotransferase-like plant mobile domain-containing protein</fullName>
    </recommendedName>
</protein>
<sequence length="255" mass="29913">MPDLQMAGLAHLLRLNDHWFRLDEPLVSSFVERWHSELHTFHMPFGECTIILQDVVYQLELSINEQYETFSDLSHGVDEETVRRYVRAYITMLLSTQLFGNKSGTRMHIRWLPYVARLEDMGRYSWGSTALSWLYQCLCRVANKHMVVRLSANIERERTSSRALQTEYKFTRVGISPDVVKVMHPEILESRHTALWRRFLMPELFLDDSRVVAIPTEMFLGGIGQNPDLDQVLDVPNNHYVERKCRVGKRSSQRE</sequence>
<dbReference type="PANTHER" id="PTHR46033">
    <property type="entry name" value="PROTEIN MAIN-LIKE 2"/>
    <property type="match status" value="1"/>
</dbReference>
<dbReference type="GO" id="GO:0010073">
    <property type="term" value="P:meristem maintenance"/>
    <property type="evidence" value="ECO:0007669"/>
    <property type="project" value="InterPro"/>
</dbReference>
<feature type="domain" description="Aminotransferase-like plant mobile" evidence="1">
    <location>
        <begin position="83"/>
        <end position="145"/>
    </location>
</feature>
<dbReference type="STRING" id="3818.A0A445C6V7"/>